<protein>
    <submittedName>
        <fullName evidence="1">Unnamed protein product</fullName>
    </submittedName>
</protein>
<dbReference type="Proteomes" id="UP001165064">
    <property type="component" value="Unassembled WGS sequence"/>
</dbReference>
<dbReference type="EMBL" id="BSXS01003808">
    <property type="protein sequence ID" value="GME81965.1"/>
    <property type="molecule type" value="Genomic_DNA"/>
</dbReference>
<evidence type="ECO:0000313" key="2">
    <source>
        <dbReference type="Proteomes" id="UP001165064"/>
    </source>
</evidence>
<reference evidence="1" key="1">
    <citation type="submission" date="2023-04" db="EMBL/GenBank/DDBJ databases">
        <title>Ambrosiozyma monospora NBRC 10751.</title>
        <authorList>
            <person name="Ichikawa N."/>
            <person name="Sato H."/>
            <person name="Tonouchi N."/>
        </authorList>
    </citation>
    <scope>NUCLEOTIDE SEQUENCE</scope>
    <source>
        <strain evidence="1">NBRC 10751</strain>
    </source>
</reference>
<name>A0ACB5T614_AMBMO</name>
<sequence>MFRQTLIRQLHTSIKLSKEADFTHVVIGAGSVGLAVAHKLTISSTPSNKDNKVLVIERNESFGQEISSRNSEVVHAGLYYPPNSLKTELCISGKEQLYSLSDNFGIKKCGKWIVAQNETQMNYLEKLHEKGKQLQIPTKFVDWGQAKLDEPLIKVGAGVLESSSTGIIDSHGYMEWLVSQIEEGNGELVYDTNVVGLSYDPHNEVYEIETQSGSVNGEEAELEEEKFVISSNNVINAAGLGATDINNLLMPEEKHMKTYYAKGNYFALTGLGNLKIKRLIYPCPDELHVKSLGTHLTIDMGGQVKFGPDLEWIDEIDYHVNDNNLNNALTEIQKYLPIVKRENLVGVYSGIRPKLISEKENKFQDFVIREESESGFKGFVNLLGIESPGLTSSLGIAKYVKEKFY</sequence>
<comment type="caution">
    <text evidence="1">The sequence shown here is derived from an EMBL/GenBank/DDBJ whole genome shotgun (WGS) entry which is preliminary data.</text>
</comment>
<gene>
    <name evidence="1" type="ORF">Amon02_000523400</name>
</gene>
<organism evidence="1 2">
    <name type="scientific">Ambrosiozyma monospora</name>
    <name type="common">Yeast</name>
    <name type="synonym">Endomycopsis monosporus</name>
    <dbReference type="NCBI Taxonomy" id="43982"/>
    <lineage>
        <taxon>Eukaryota</taxon>
        <taxon>Fungi</taxon>
        <taxon>Dikarya</taxon>
        <taxon>Ascomycota</taxon>
        <taxon>Saccharomycotina</taxon>
        <taxon>Pichiomycetes</taxon>
        <taxon>Pichiales</taxon>
        <taxon>Pichiaceae</taxon>
        <taxon>Ambrosiozyma</taxon>
    </lineage>
</organism>
<evidence type="ECO:0000313" key="1">
    <source>
        <dbReference type="EMBL" id="GME81965.1"/>
    </source>
</evidence>
<keyword evidence="2" id="KW-1185">Reference proteome</keyword>
<accession>A0ACB5T614</accession>
<proteinExistence type="predicted"/>